<evidence type="ECO:0000313" key="1">
    <source>
        <dbReference type="EMBL" id="CEG39376.1"/>
    </source>
</evidence>
<proteinExistence type="predicted"/>
<evidence type="ECO:0000313" key="2">
    <source>
        <dbReference type="Proteomes" id="UP000054928"/>
    </source>
</evidence>
<sequence>MVICRVLTLDTLMLRFQSNRQHRSMYVHHFRARSPLQLPPASLKQMEIHLYHTRMSFSNKAFLWQRSTLALYSKLLAESVKCVWYQLLRHVQHITDNLVAEPNT</sequence>
<dbReference type="GeneID" id="36404682"/>
<keyword evidence="2" id="KW-1185">Reference proteome</keyword>
<accession>A0A0P1AFI3</accession>
<dbReference type="AlphaFoldDB" id="A0A0P1AFI3"/>
<protein>
    <submittedName>
        <fullName evidence="1">Uncharacterized protein</fullName>
    </submittedName>
</protein>
<organism evidence="1 2">
    <name type="scientific">Plasmopara halstedii</name>
    <name type="common">Downy mildew of sunflower</name>
    <dbReference type="NCBI Taxonomy" id="4781"/>
    <lineage>
        <taxon>Eukaryota</taxon>
        <taxon>Sar</taxon>
        <taxon>Stramenopiles</taxon>
        <taxon>Oomycota</taxon>
        <taxon>Peronosporomycetes</taxon>
        <taxon>Peronosporales</taxon>
        <taxon>Peronosporaceae</taxon>
        <taxon>Plasmopara</taxon>
    </lineage>
</organism>
<reference evidence="2" key="1">
    <citation type="submission" date="2014-09" db="EMBL/GenBank/DDBJ databases">
        <authorList>
            <person name="Sharma Rahul"/>
            <person name="Thines Marco"/>
        </authorList>
    </citation>
    <scope>NUCLEOTIDE SEQUENCE [LARGE SCALE GENOMIC DNA]</scope>
</reference>
<dbReference type="EMBL" id="CCYD01000428">
    <property type="protein sequence ID" value="CEG39376.1"/>
    <property type="molecule type" value="Genomic_DNA"/>
</dbReference>
<dbReference type="RefSeq" id="XP_024575745.1">
    <property type="nucleotide sequence ID" value="XM_024724917.1"/>
</dbReference>
<name>A0A0P1AFI3_PLAHL</name>
<dbReference type="Proteomes" id="UP000054928">
    <property type="component" value="Unassembled WGS sequence"/>
</dbReference>